<dbReference type="AlphaFoldDB" id="A0A212L9J6"/>
<reference evidence="2" key="1">
    <citation type="submission" date="2016-08" db="EMBL/GenBank/DDBJ databases">
        <authorList>
            <person name="Seilhamer J.J."/>
        </authorList>
    </citation>
    <scope>NUCLEOTIDE SEQUENCE</scope>
    <source>
        <strain evidence="2">86-1</strain>
    </source>
</reference>
<gene>
    <name evidence="2" type="ORF">KL86DES1_21826</name>
</gene>
<dbReference type="EMBL" id="FMJC01000002">
    <property type="protein sequence ID" value="SCM74254.1"/>
    <property type="molecule type" value="Genomic_DNA"/>
</dbReference>
<accession>A0A212L9J6</accession>
<name>A0A212L9J6_9BACT</name>
<keyword evidence="1" id="KW-0472">Membrane</keyword>
<keyword evidence="1" id="KW-1133">Transmembrane helix</keyword>
<dbReference type="PROSITE" id="PS51257">
    <property type="entry name" value="PROKAR_LIPOPROTEIN"/>
    <property type="match status" value="1"/>
</dbReference>
<proteinExistence type="predicted"/>
<keyword evidence="1" id="KW-0812">Transmembrane</keyword>
<sequence>MNKAIEAARFPYILLCTALVGCGLFFGTLLWQEGGGQKIRDGLLYAPGFVVKAEVVDVMRVVPFAGARLRSPSVDADTGYVVQLAH</sequence>
<evidence type="ECO:0000313" key="2">
    <source>
        <dbReference type="EMBL" id="SCM74254.1"/>
    </source>
</evidence>
<protein>
    <submittedName>
        <fullName evidence="2">Uncharacterized protein</fullName>
    </submittedName>
</protein>
<organism evidence="2">
    <name type="scientific">uncultured Desulfovibrio sp</name>
    <dbReference type="NCBI Taxonomy" id="167968"/>
    <lineage>
        <taxon>Bacteria</taxon>
        <taxon>Pseudomonadati</taxon>
        <taxon>Thermodesulfobacteriota</taxon>
        <taxon>Desulfovibrionia</taxon>
        <taxon>Desulfovibrionales</taxon>
        <taxon>Desulfovibrionaceae</taxon>
        <taxon>Desulfovibrio</taxon>
        <taxon>environmental samples</taxon>
    </lineage>
</organism>
<feature type="transmembrane region" description="Helical" evidence="1">
    <location>
        <begin position="12"/>
        <end position="31"/>
    </location>
</feature>
<evidence type="ECO:0000256" key="1">
    <source>
        <dbReference type="SAM" id="Phobius"/>
    </source>
</evidence>
<dbReference type="RefSeq" id="WP_179981081.1">
    <property type="nucleotide sequence ID" value="NZ_LT608333.1"/>
</dbReference>